<dbReference type="Pfam" id="PF00550">
    <property type="entry name" value="PP-binding"/>
    <property type="match status" value="1"/>
</dbReference>
<protein>
    <submittedName>
        <fullName evidence="4">Acyl carrier protein</fullName>
    </submittedName>
</protein>
<dbReference type="Gene3D" id="1.10.1200.10">
    <property type="entry name" value="ACP-like"/>
    <property type="match status" value="1"/>
</dbReference>
<name>A0A1J5R8M4_9ZZZZ</name>
<dbReference type="InterPro" id="IPR036736">
    <property type="entry name" value="ACP-like_sf"/>
</dbReference>
<dbReference type="InterPro" id="IPR006162">
    <property type="entry name" value="Ppantetheine_attach_site"/>
</dbReference>
<dbReference type="PROSITE" id="PS50075">
    <property type="entry name" value="CARRIER"/>
    <property type="match status" value="1"/>
</dbReference>
<reference evidence="4" key="1">
    <citation type="submission" date="2016-10" db="EMBL/GenBank/DDBJ databases">
        <title>Sequence of Gallionella enrichment culture.</title>
        <authorList>
            <person name="Poehlein A."/>
            <person name="Muehling M."/>
            <person name="Daniel R."/>
        </authorList>
    </citation>
    <scope>NUCLEOTIDE SEQUENCE</scope>
</reference>
<gene>
    <name evidence="4" type="primary">acpP_28</name>
    <name evidence="4" type="ORF">GALL_336830</name>
</gene>
<feature type="domain" description="Carrier" evidence="3">
    <location>
        <begin position="1"/>
        <end position="75"/>
    </location>
</feature>
<dbReference type="PROSITE" id="PS00012">
    <property type="entry name" value="PHOSPHOPANTETHEINE"/>
    <property type="match status" value="1"/>
</dbReference>
<sequence length="97" mass="10896">MLEQLIKKYLMTGAKVDPLKFDQPDLLVSDLGLDSLGLVEMLFEVEEHFGFQIADPMQFQNMRFQDMVAAIEAEVRAHNNGELPEIQMPDSSASPGQ</sequence>
<proteinExistence type="predicted"/>
<dbReference type="EMBL" id="MLJW01000614">
    <property type="protein sequence ID" value="OIQ84493.1"/>
    <property type="molecule type" value="Genomic_DNA"/>
</dbReference>
<evidence type="ECO:0000256" key="1">
    <source>
        <dbReference type="ARBA" id="ARBA00022450"/>
    </source>
</evidence>
<accession>A0A1J5R8M4</accession>
<keyword evidence="2" id="KW-0597">Phosphoprotein</keyword>
<evidence type="ECO:0000313" key="4">
    <source>
        <dbReference type="EMBL" id="OIQ84493.1"/>
    </source>
</evidence>
<dbReference type="SUPFAM" id="SSF47336">
    <property type="entry name" value="ACP-like"/>
    <property type="match status" value="1"/>
</dbReference>
<evidence type="ECO:0000256" key="2">
    <source>
        <dbReference type="ARBA" id="ARBA00022553"/>
    </source>
</evidence>
<comment type="caution">
    <text evidence="4">The sequence shown here is derived from an EMBL/GenBank/DDBJ whole genome shotgun (WGS) entry which is preliminary data.</text>
</comment>
<keyword evidence="1" id="KW-0596">Phosphopantetheine</keyword>
<evidence type="ECO:0000259" key="3">
    <source>
        <dbReference type="PROSITE" id="PS50075"/>
    </source>
</evidence>
<organism evidence="4">
    <name type="scientific">mine drainage metagenome</name>
    <dbReference type="NCBI Taxonomy" id="410659"/>
    <lineage>
        <taxon>unclassified sequences</taxon>
        <taxon>metagenomes</taxon>
        <taxon>ecological metagenomes</taxon>
    </lineage>
</organism>
<dbReference type="InterPro" id="IPR009081">
    <property type="entry name" value="PP-bd_ACP"/>
</dbReference>
<dbReference type="AlphaFoldDB" id="A0A1J5R8M4"/>